<accession>A0A024GSA0</accession>
<protein>
    <recommendedName>
        <fullName evidence="1">PX domain-containing protein</fullName>
    </recommendedName>
</protein>
<comment type="caution">
    <text evidence="2">The sequence shown here is derived from an EMBL/GenBank/DDBJ whole genome shotgun (WGS) entry which is preliminary data.</text>
</comment>
<reference evidence="2 3" key="1">
    <citation type="submission" date="2012-05" db="EMBL/GenBank/DDBJ databases">
        <title>Recombination and specialization in a pathogen metapopulation.</title>
        <authorList>
            <person name="Gardiner A."/>
            <person name="Kemen E."/>
            <person name="Schultz-Larsen T."/>
            <person name="MacLean D."/>
            <person name="Van Oosterhout C."/>
            <person name="Jones J.D.G."/>
        </authorList>
    </citation>
    <scope>NUCLEOTIDE SEQUENCE [LARGE SCALE GENOMIC DNA]</scope>
    <source>
        <strain evidence="2 3">Ac Nc2</strain>
    </source>
</reference>
<evidence type="ECO:0000313" key="2">
    <source>
        <dbReference type="EMBL" id="CCI49598.1"/>
    </source>
</evidence>
<dbReference type="CDD" id="cd06093">
    <property type="entry name" value="PX_domain"/>
    <property type="match status" value="1"/>
</dbReference>
<dbReference type="Proteomes" id="UP000053237">
    <property type="component" value="Unassembled WGS sequence"/>
</dbReference>
<gene>
    <name evidence="2" type="ORF">BN9_109530</name>
</gene>
<dbReference type="InterPro" id="IPR036871">
    <property type="entry name" value="PX_dom_sf"/>
</dbReference>
<evidence type="ECO:0000313" key="3">
    <source>
        <dbReference type="Proteomes" id="UP000053237"/>
    </source>
</evidence>
<dbReference type="AlphaFoldDB" id="A0A024GSA0"/>
<dbReference type="InParanoid" id="A0A024GSA0"/>
<dbReference type="OrthoDB" id="76516at2759"/>
<dbReference type="PROSITE" id="PS50195">
    <property type="entry name" value="PX"/>
    <property type="match status" value="1"/>
</dbReference>
<organism evidence="2 3">
    <name type="scientific">Albugo candida</name>
    <dbReference type="NCBI Taxonomy" id="65357"/>
    <lineage>
        <taxon>Eukaryota</taxon>
        <taxon>Sar</taxon>
        <taxon>Stramenopiles</taxon>
        <taxon>Oomycota</taxon>
        <taxon>Peronosporomycetes</taxon>
        <taxon>Albuginales</taxon>
        <taxon>Albuginaceae</taxon>
        <taxon>Albugo</taxon>
    </lineage>
</organism>
<sequence>MPKTKGSYREKLTFGHGRKGIESSSHKPIKVLNEKSVLQMGGSALEKAMLSITSLAIYNVSSSLATVAEAHNKRSTLPIKSKKYFTVYSIHVQNAIKGRSWIVCRRYSDFLLFRERVLNFFQQQTQNVPRLCGMVNQMYFPRKHKLRSKTEKVVEHRCQAFLGFLVALHRVLISPYYAEVGEIAENGFSLLRGFLGSQMVANQSHKEYAYPHPILQHLLSPGERIPVNQCGALKTVLEADCEDDDNVTILHIGPGEVDGLDDDILDSTHVSSSSEDYDRYDEFAPEEPAILEEVEIRASKRFHRTLRVSS</sequence>
<dbReference type="Gene3D" id="3.30.1520.10">
    <property type="entry name" value="Phox-like domain"/>
    <property type="match status" value="1"/>
</dbReference>
<keyword evidence="3" id="KW-1185">Reference proteome</keyword>
<dbReference type="InterPro" id="IPR001683">
    <property type="entry name" value="PX_dom"/>
</dbReference>
<proteinExistence type="predicted"/>
<dbReference type="EMBL" id="CAIX01000316">
    <property type="protein sequence ID" value="CCI49598.1"/>
    <property type="molecule type" value="Genomic_DNA"/>
</dbReference>
<feature type="domain" description="PX" evidence="1">
    <location>
        <begin position="66"/>
        <end position="201"/>
    </location>
</feature>
<dbReference type="Pfam" id="PF00787">
    <property type="entry name" value="PX"/>
    <property type="match status" value="1"/>
</dbReference>
<dbReference type="SUPFAM" id="SSF64268">
    <property type="entry name" value="PX domain"/>
    <property type="match status" value="1"/>
</dbReference>
<evidence type="ECO:0000259" key="1">
    <source>
        <dbReference type="PROSITE" id="PS50195"/>
    </source>
</evidence>
<name>A0A024GSA0_9STRA</name>
<dbReference type="GO" id="GO:0035091">
    <property type="term" value="F:phosphatidylinositol binding"/>
    <property type="evidence" value="ECO:0007669"/>
    <property type="project" value="InterPro"/>
</dbReference>